<evidence type="ECO:0000313" key="5">
    <source>
        <dbReference type="Proteomes" id="UP000245369"/>
    </source>
</evidence>
<name>A0ABN5LJ28_9STRE</name>
<reference evidence="4 5" key="1">
    <citation type="submission" date="2018-05" db="EMBL/GenBank/DDBJ databases">
        <title>Complete genome sequences of Streptococcus sobrinus.</title>
        <authorList>
            <person name="Sales M."/>
            <person name="Jensen P.A."/>
        </authorList>
    </citation>
    <scope>NUCLEOTIDE SEQUENCE [LARGE SCALE GENOMIC DNA]</scope>
    <source>
        <strain evidence="4 5">SL1</strain>
    </source>
</reference>
<dbReference type="InterPro" id="IPR029058">
    <property type="entry name" value="AB_hydrolase_fold"/>
</dbReference>
<dbReference type="Gene3D" id="3.40.50.1820">
    <property type="entry name" value="alpha/beta hydrolase"/>
    <property type="match status" value="1"/>
</dbReference>
<feature type="signal peptide" evidence="3">
    <location>
        <begin position="1"/>
        <end position="35"/>
    </location>
</feature>
<dbReference type="RefSeq" id="WP_028798494.1">
    <property type="nucleotide sequence ID" value="NZ_CP029490.1"/>
</dbReference>
<gene>
    <name evidence="4" type="ORF">DK182_00260</name>
</gene>
<dbReference type="EMBL" id="CP029490">
    <property type="protein sequence ID" value="AWN19897.1"/>
    <property type="molecule type" value="Genomic_DNA"/>
</dbReference>
<evidence type="ECO:0000313" key="4">
    <source>
        <dbReference type="EMBL" id="AWN19897.1"/>
    </source>
</evidence>
<dbReference type="Pfam" id="PF19258">
    <property type="entry name" value="KxYKxGKxW_sig"/>
    <property type="match status" value="1"/>
</dbReference>
<evidence type="ECO:0000256" key="1">
    <source>
        <dbReference type="ARBA" id="ARBA00022729"/>
    </source>
</evidence>
<evidence type="ECO:0000256" key="2">
    <source>
        <dbReference type="SAM" id="MobiDB-lite"/>
    </source>
</evidence>
<feature type="compositionally biased region" description="Polar residues" evidence="2">
    <location>
        <begin position="143"/>
        <end position="156"/>
    </location>
</feature>
<organism evidence="4 5">
    <name type="scientific">Streptococcus sobrinus</name>
    <dbReference type="NCBI Taxonomy" id="1310"/>
    <lineage>
        <taxon>Bacteria</taxon>
        <taxon>Bacillati</taxon>
        <taxon>Bacillota</taxon>
        <taxon>Bacilli</taxon>
        <taxon>Lactobacillales</taxon>
        <taxon>Streptococcaceae</taxon>
        <taxon>Streptococcus</taxon>
    </lineage>
</organism>
<proteinExistence type="predicted"/>
<dbReference type="InterPro" id="IPR022263">
    <property type="entry name" value="KxYKxGKxW"/>
</dbReference>
<feature type="compositionally biased region" description="Low complexity" evidence="2">
    <location>
        <begin position="104"/>
        <end position="118"/>
    </location>
</feature>
<dbReference type="GeneID" id="93922956"/>
<sequence length="445" mass="47398">MKYTLHKVKKQWLTITLTAMAGVVLLVGGANTVSADDQSVTDQPTQTLEQVQDDEATVTSDQSGANESQLQQTGVPQADSATVSQEQQTAGQDTTEASQNLQASTTVTDVTKTSDQSVKQVEVTPVSQVSVQLATDGAVVESAPSQTAPTQEGQNDSEADLVQGVNNLDSQAIVTTALPQDINKVIDGHSSGISTLDAAALTLEFEKARLRGATDATILEEIQKDGRAVPNNLTYLSDFYDARTGTSGAAFRDKASQKVIVAYTGTNNDGNELQDALGADLIGIGLARGQHYQPAYDFYDKIARQYGAENIVVTGHSLGGNVAQRVALKKNVATTVVYNAAPLYIPSVASVGNKIYDSLRKVFDLPSNREEAKQTIADIKADMKTFTGQVTRITTQKDWLNNAMRLLGAVYLGTEYIIPNSGNHDLQAIANDSQQVASVKAQVSL</sequence>
<accession>A0ABN5LJ28</accession>
<protein>
    <submittedName>
        <fullName evidence="4">Lipase</fullName>
    </submittedName>
</protein>
<dbReference type="SUPFAM" id="SSF53474">
    <property type="entry name" value="alpha/beta-Hydrolases"/>
    <property type="match status" value="1"/>
</dbReference>
<feature type="region of interest" description="Disordered" evidence="2">
    <location>
        <begin position="138"/>
        <end position="157"/>
    </location>
</feature>
<feature type="region of interest" description="Disordered" evidence="2">
    <location>
        <begin position="35"/>
        <end position="126"/>
    </location>
</feature>
<feature type="chain" id="PRO_5046726215" evidence="3">
    <location>
        <begin position="36"/>
        <end position="445"/>
    </location>
</feature>
<dbReference type="Proteomes" id="UP000245369">
    <property type="component" value="Chromosome"/>
</dbReference>
<keyword evidence="5" id="KW-1185">Reference proteome</keyword>
<feature type="compositionally biased region" description="Polar residues" evidence="2">
    <location>
        <begin position="35"/>
        <end position="50"/>
    </location>
</feature>
<evidence type="ECO:0000256" key="3">
    <source>
        <dbReference type="SAM" id="SignalP"/>
    </source>
</evidence>
<feature type="compositionally biased region" description="Polar residues" evidence="2">
    <location>
        <begin position="57"/>
        <end position="103"/>
    </location>
</feature>
<keyword evidence="1 3" id="KW-0732">Signal</keyword>